<dbReference type="EMBL" id="JAAFYZ010000042">
    <property type="protein sequence ID" value="MBS2548152.1"/>
    <property type="molecule type" value="Genomic_DNA"/>
</dbReference>
<keyword evidence="1" id="KW-0645">Protease</keyword>
<feature type="domain" description="Peptidase M4 C-terminal" evidence="9">
    <location>
        <begin position="359"/>
        <end position="516"/>
    </location>
</feature>
<evidence type="ECO:0000256" key="4">
    <source>
        <dbReference type="ARBA" id="ARBA00022801"/>
    </source>
</evidence>
<dbReference type="InterPro" id="IPR013856">
    <property type="entry name" value="Peptidase_M4_domain"/>
</dbReference>
<sequence>MTRRRSMRRLAIGVTAGATVLAMSTTMAAYANASPSHRDGSAASPAAIQALAARSADALVATHPAFLMAAAQDQFQRQQVVSAQGTQYVPYLRTHAGLPVVGGDFVIVTDSAGHTVFHSVAQQHPIGALSTTPKVSSTQGAAVAEHQLKQVSKVEATKLVVFALGNAPAALAWETTVDGMGSDGVSRLSVDVDAGTGRVLHTQEHVTDGTANAVWNGPEPLSIDTTDSGGTYSLAAPDISGLACQDAANNTTFTNTTDSWGNGDATDRETACADALYSAETENHMLSQWLGRNSFDGNGGAWPIRVGLDDVNAYYDGSEVQVGHNTAGQWITAMDVVDHEMGHGIDDHTPGGISGNGTQEFIADVYGQSSKAFANEPSPYAVVDWVVGAEVNLEGTGPIRNLYDPSQINGDPDCYSDAIPGDEVHQAAGPGNHWFYLLAQGSNPSTGPTSPTCDGSTVTGIGVENALKIVYNAQLMKNSDSSYLAYRTWTLQAAINLDPTCAEFNTVQAAWNAVSVPAQSGDPTCSAGGSAARR</sequence>
<dbReference type="InterPro" id="IPR001570">
    <property type="entry name" value="Peptidase_M4_C_domain"/>
</dbReference>
<evidence type="ECO:0000256" key="3">
    <source>
        <dbReference type="ARBA" id="ARBA00022729"/>
    </source>
</evidence>
<proteinExistence type="predicted"/>
<evidence type="ECO:0000313" key="11">
    <source>
        <dbReference type="EMBL" id="MBS2548152.1"/>
    </source>
</evidence>
<protein>
    <submittedName>
        <fullName evidence="11">M4 family metallopeptidase</fullName>
    </submittedName>
</protein>
<evidence type="ECO:0000256" key="1">
    <source>
        <dbReference type="ARBA" id="ARBA00022670"/>
    </source>
</evidence>
<keyword evidence="5" id="KW-0862">Zinc</keyword>
<keyword evidence="4" id="KW-0378">Hydrolase</keyword>
<dbReference type="InterPro" id="IPR011096">
    <property type="entry name" value="FTP_domain"/>
</dbReference>
<feature type="domain" description="Peptidase M4" evidence="8">
    <location>
        <begin position="221"/>
        <end position="345"/>
    </location>
</feature>
<dbReference type="InterPro" id="IPR050728">
    <property type="entry name" value="Zinc_Metalloprotease_M4"/>
</dbReference>
<evidence type="ECO:0000259" key="10">
    <source>
        <dbReference type="Pfam" id="PF07504"/>
    </source>
</evidence>
<dbReference type="Gene3D" id="1.10.390.10">
    <property type="entry name" value="Neutral Protease Domain 2"/>
    <property type="match status" value="1"/>
</dbReference>
<organism evidence="11 12">
    <name type="scientific">Catenulispora pinistramenti</name>
    <dbReference type="NCBI Taxonomy" id="2705254"/>
    <lineage>
        <taxon>Bacteria</taxon>
        <taxon>Bacillati</taxon>
        <taxon>Actinomycetota</taxon>
        <taxon>Actinomycetes</taxon>
        <taxon>Catenulisporales</taxon>
        <taxon>Catenulisporaceae</taxon>
        <taxon>Catenulispora</taxon>
    </lineage>
</organism>
<dbReference type="Gene3D" id="3.10.170.10">
    <property type="match status" value="1"/>
</dbReference>
<keyword evidence="12" id="KW-1185">Reference proteome</keyword>
<feature type="chain" id="PRO_5046703763" evidence="7">
    <location>
        <begin position="34"/>
        <end position="534"/>
    </location>
</feature>
<gene>
    <name evidence="11" type="ORF">KGQ19_14890</name>
</gene>
<dbReference type="SUPFAM" id="SSF55486">
    <property type="entry name" value="Metalloproteases ('zincins'), catalytic domain"/>
    <property type="match status" value="1"/>
</dbReference>
<evidence type="ECO:0000259" key="8">
    <source>
        <dbReference type="Pfam" id="PF01447"/>
    </source>
</evidence>
<reference evidence="11 12" key="1">
    <citation type="submission" date="2020-02" db="EMBL/GenBank/DDBJ databases">
        <title>Acidophilic actinobacteria isolated from forest soil.</title>
        <authorList>
            <person name="Golinska P."/>
        </authorList>
    </citation>
    <scope>NUCLEOTIDE SEQUENCE [LARGE SCALE GENOMIC DNA]</scope>
    <source>
        <strain evidence="11 12">NL8</strain>
    </source>
</reference>
<evidence type="ECO:0000256" key="6">
    <source>
        <dbReference type="ARBA" id="ARBA00023049"/>
    </source>
</evidence>
<feature type="domain" description="FTP" evidence="10">
    <location>
        <begin position="77"/>
        <end position="115"/>
    </location>
</feature>
<dbReference type="CDD" id="cd09597">
    <property type="entry name" value="M4_TLP"/>
    <property type="match status" value="1"/>
</dbReference>
<dbReference type="InterPro" id="IPR027268">
    <property type="entry name" value="Peptidase_M4/M1_CTD_sf"/>
</dbReference>
<accession>A0ABS5KQ24</accession>
<dbReference type="Pfam" id="PF02868">
    <property type="entry name" value="Peptidase_M4_C"/>
    <property type="match status" value="1"/>
</dbReference>
<dbReference type="Pfam" id="PF07504">
    <property type="entry name" value="FTP"/>
    <property type="match status" value="1"/>
</dbReference>
<dbReference type="Pfam" id="PF01447">
    <property type="entry name" value="Peptidase_M4"/>
    <property type="match status" value="1"/>
</dbReference>
<name>A0ABS5KQ24_9ACTN</name>
<keyword evidence="3 7" id="KW-0732">Signal</keyword>
<dbReference type="PANTHER" id="PTHR33794">
    <property type="entry name" value="BACILLOLYSIN"/>
    <property type="match status" value="1"/>
</dbReference>
<keyword evidence="2" id="KW-0479">Metal-binding</keyword>
<comment type="caution">
    <text evidence="11">The sequence shown here is derived from an EMBL/GenBank/DDBJ whole genome shotgun (WGS) entry which is preliminary data.</text>
</comment>
<dbReference type="PANTHER" id="PTHR33794:SF1">
    <property type="entry name" value="BACILLOLYSIN"/>
    <property type="match status" value="1"/>
</dbReference>
<evidence type="ECO:0000313" key="12">
    <source>
        <dbReference type="Proteomes" id="UP000730482"/>
    </source>
</evidence>
<feature type="signal peptide" evidence="7">
    <location>
        <begin position="1"/>
        <end position="33"/>
    </location>
</feature>
<dbReference type="Proteomes" id="UP000730482">
    <property type="component" value="Unassembled WGS sequence"/>
</dbReference>
<evidence type="ECO:0000256" key="7">
    <source>
        <dbReference type="SAM" id="SignalP"/>
    </source>
</evidence>
<evidence type="ECO:0000256" key="5">
    <source>
        <dbReference type="ARBA" id="ARBA00022833"/>
    </source>
</evidence>
<evidence type="ECO:0000256" key="2">
    <source>
        <dbReference type="ARBA" id="ARBA00022723"/>
    </source>
</evidence>
<keyword evidence="6" id="KW-0482">Metalloprotease</keyword>
<evidence type="ECO:0000259" key="9">
    <source>
        <dbReference type="Pfam" id="PF02868"/>
    </source>
</evidence>